<dbReference type="OrthoDB" id="9790852at2"/>
<protein>
    <submittedName>
        <fullName evidence="5">DMT family transporter</fullName>
    </submittedName>
</protein>
<keyword evidence="6" id="KW-1185">Reference proteome</keyword>
<proteinExistence type="inferred from homology"/>
<dbReference type="PANTHER" id="PTHR22911">
    <property type="entry name" value="ACYL-MALONYL CONDENSING ENZYME-RELATED"/>
    <property type="match status" value="1"/>
</dbReference>
<dbReference type="InterPro" id="IPR000620">
    <property type="entry name" value="EamA_dom"/>
</dbReference>
<evidence type="ECO:0000313" key="5">
    <source>
        <dbReference type="EMBL" id="RLL42132.1"/>
    </source>
</evidence>
<sequence>MRIPPFNPYIALIIGVISVSTSAVLVKLAAEAPTAIIGFYRLFLATLIMAPIILTNYRHEFRLIQKKNWIFIILAGVFLALHFILWFESLNYTSVTSSVLFISILPLFAFLGTYLFLGERFSPGVVISMIIIIFGSVIIGWGDLQISGLAFFGDTLAIFGAIAMTAYLLFGQQTRKHVSLITYTFIIYGISSLTLFLYNVILQNSFSGYSADYWAIFAALAIIPTFLGHSLFNWASRWLSNSTISMAIVLEPIGASILAYVILEETIASHQVLGGTIIIFGLLLFIISTSRKTKVTISRKK</sequence>
<dbReference type="AlphaFoldDB" id="A0A498D341"/>
<feature type="transmembrane region" description="Helical" evidence="3">
    <location>
        <begin position="124"/>
        <end position="142"/>
    </location>
</feature>
<evidence type="ECO:0000313" key="6">
    <source>
        <dbReference type="Proteomes" id="UP000270219"/>
    </source>
</evidence>
<comment type="subcellular location">
    <subcellularLocation>
        <location evidence="1">Endomembrane system</location>
        <topology evidence="1">Multi-pass membrane protein</topology>
    </subcellularLocation>
</comment>
<feature type="domain" description="EamA" evidence="4">
    <location>
        <begin position="9"/>
        <end position="140"/>
    </location>
</feature>
<name>A0A498D341_9BACI</name>
<feature type="transmembrane region" description="Helical" evidence="3">
    <location>
        <begin position="9"/>
        <end position="30"/>
    </location>
</feature>
<accession>A0A498D341</accession>
<organism evidence="5 6">
    <name type="scientific">Oceanobacillus piezotolerans</name>
    <dbReference type="NCBI Taxonomy" id="2448030"/>
    <lineage>
        <taxon>Bacteria</taxon>
        <taxon>Bacillati</taxon>
        <taxon>Bacillota</taxon>
        <taxon>Bacilli</taxon>
        <taxon>Bacillales</taxon>
        <taxon>Bacillaceae</taxon>
        <taxon>Oceanobacillus</taxon>
    </lineage>
</organism>
<feature type="transmembrane region" description="Helical" evidence="3">
    <location>
        <begin position="69"/>
        <end position="87"/>
    </location>
</feature>
<evidence type="ECO:0000259" key="4">
    <source>
        <dbReference type="Pfam" id="PF00892"/>
    </source>
</evidence>
<comment type="caution">
    <text evidence="5">The sequence shown here is derived from an EMBL/GenBank/DDBJ whole genome shotgun (WGS) entry which is preliminary data.</text>
</comment>
<dbReference type="EMBL" id="RCHR01000006">
    <property type="protein sequence ID" value="RLL42132.1"/>
    <property type="molecule type" value="Genomic_DNA"/>
</dbReference>
<gene>
    <name evidence="5" type="ORF">D8M04_16260</name>
</gene>
<dbReference type="PANTHER" id="PTHR22911:SF76">
    <property type="entry name" value="EAMA DOMAIN-CONTAINING PROTEIN"/>
    <property type="match status" value="1"/>
</dbReference>
<feature type="domain" description="EamA" evidence="4">
    <location>
        <begin position="152"/>
        <end position="286"/>
    </location>
</feature>
<feature type="transmembrane region" description="Helical" evidence="3">
    <location>
        <begin position="36"/>
        <end position="57"/>
    </location>
</feature>
<feature type="transmembrane region" description="Helical" evidence="3">
    <location>
        <begin position="213"/>
        <end position="232"/>
    </location>
</feature>
<evidence type="ECO:0000256" key="3">
    <source>
        <dbReference type="SAM" id="Phobius"/>
    </source>
</evidence>
<dbReference type="Pfam" id="PF00892">
    <property type="entry name" value="EamA"/>
    <property type="match status" value="2"/>
</dbReference>
<keyword evidence="3" id="KW-0472">Membrane</keyword>
<dbReference type="InterPro" id="IPR037185">
    <property type="entry name" value="EmrE-like"/>
</dbReference>
<keyword evidence="3" id="KW-0812">Transmembrane</keyword>
<evidence type="ECO:0000256" key="2">
    <source>
        <dbReference type="ARBA" id="ARBA00007362"/>
    </source>
</evidence>
<dbReference type="SUPFAM" id="SSF103481">
    <property type="entry name" value="Multidrug resistance efflux transporter EmrE"/>
    <property type="match status" value="2"/>
</dbReference>
<feature type="transmembrane region" description="Helical" evidence="3">
    <location>
        <begin position="269"/>
        <end position="290"/>
    </location>
</feature>
<feature type="transmembrane region" description="Helical" evidence="3">
    <location>
        <begin position="182"/>
        <end position="201"/>
    </location>
</feature>
<feature type="transmembrane region" description="Helical" evidence="3">
    <location>
        <begin position="148"/>
        <end position="170"/>
    </location>
</feature>
<feature type="transmembrane region" description="Helical" evidence="3">
    <location>
        <begin position="244"/>
        <end position="263"/>
    </location>
</feature>
<comment type="similarity">
    <text evidence="2">Belongs to the EamA transporter family.</text>
</comment>
<keyword evidence="3" id="KW-1133">Transmembrane helix</keyword>
<evidence type="ECO:0000256" key="1">
    <source>
        <dbReference type="ARBA" id="ARBA00004127"/>
    </source>
</evidence>
<feature type="transmembrane region" description="Helical" evidence="3">
    <location>
        <begin position="99"/>
        <end position="117"/>
    </location>
</feature>
<dbReference type="Proteomes" id="UP000270219">
    <property type="component" value="Unassembled WGS sequence"/>
</dbReference>
<reference evidence="5 6" key="1">
    <citation type="submission" date="2018-10" db="EMBL/GenBank/DDBJ databases">
        <title>Oceanobacillus sp. YLB-02 draft genome.</title>
        <authorList>
            <person name="Yu L."/>
        </authorList>
    </citation>
    <scope>NUCLEOTIDE SEQUENCE [LARGE SCALE GENOMIC DNA]</scope>
    <source>
        <strain evidence="5 6">YLB-02</strain>
    </source>
</reference>
<dbReference type="GO" id="GO:0016020">
    <property type="term" value="C:membrane"/>
    <property type="evidence" value="ECO:0007669"/>
    <property type="project" value="InterPro"/>
</dbReference>
<dbReference type="RefSeq" id="WP_121524470.1">
    <property type="nucleotide sequence ID" value="NZ_RCHR01000006.1"/>
</dbReference>